<keyword evidence="3 5" id="KW-0808">Transferase</keyword>
<comment type="catalytic activity">
    <reaction evidence="5">
        <text>a 2-demethylmenaquinol + S-adenosyl-L-methionine = a menaquinol + S-adenosyl-L-homocysteine + H(+)</text>
        <dbReference type="Rhea" id="RHEA:42640"/>
        <dbReference type="Rhea" id="RHEA-COMP:9539"/>
        <dbReference type="Rhea" id="RHEA-COMP:9563"/>
        <dbReference type="ChEBI" id="CHEBI:15378"/>
        <dbReference type="ChEBI" id="CHEBI:18151"/>
        <dbReference type="ChEBI" id="CHEBI:55437"/>
        <dbReference type="ChEBI" id="CHEBI:57856"/>
        <dbReference type="ChEBI" id="CHEBI:59789"/>
        <dbReference type="EC" id="2.1.1.163"/>
    </reaction>
</comment>
<dbReference type="HAMAP" id="MF_01813">
    <property type="entry name" value="MenG_UbiE_methyltr"/>
    <property type="match status" value="1"/>
</dbReference>
<dbReference type="InterPro" id="IPR029063">
    <property type="entry name" value="SAM-dependent_MTases_sf"/>
</dbReference>
<sequence length="230" mass="26205">MLLSTNKPNLQEMFDSLAPKYDKINSILSLGMHHLWNRTFSKMLGKSDHLIDLCSGTGKVAYRYIRDYPGSKATLVDFSANMLHIAKQRYPSAPFTFIEGDIAQLPINEESQTLASMAYGLRNLPKPKDILENIHRMLKPQGTLGILELTSPPHSHPLYLVHRLYLKSIVPWVGKLYSKHTQAYAYLAESIRKLPSDHDLEQLFSGAKFQIRKKRKLAFGAATIWILKKI</sequence>
<reference evidence="6 7" key="1">
    <citation type="journal article" date="2020" name="Data Brief">
        <title>Data of de novo genome assembly of the Chlamydia psittaci strain isolated from the livestock in Volga Region, Russian Federation.</title>
        <authorList>
            <person name="Feodorova V.A."/>
            <person name="Zaitsev S.S."/>
            <person name="Khizhnyakova M.A."/>
            <person name="Saltykov Y.V."/>
            <person name="Evstifeev V.V."/>
            <person name="Khusainov F.M."/>
            <person name="Yakovlev S.I."/>
            <person name="Larionova O.S."/>
            <person name="Motin V.L."/>
        </authorList>
    </citation>
    <scope>NUCLEOTIDE SEQUENCE [LARGE SCALE GENOMIC DNA]</scope>
    <source>
        <strain evidence="6 7">Rostinovo-70</strain>
    </source>
</reference>
<keyword evidence="1 5" id="KW-0474">Menaquinone biosynthesis</keyword>
<keyword evidence="7" id="KW-1185">Reference proteome</keyword>
<feature type="binding site" evidence="5">
    <location>
        <begin position="101"/>
        <end position="102"/>
    </location>
    <ligand>
        <name>S-adenosyl-L-methionine</name>
        <dbReference type="ChEBI" id="CHEBI:59789"/>
    </ligand>
</feature>
<dbReference type="Proteomes" id="UP000320536">
    <property type="component" value="Chromosome"/>
</dbReference>
<keyword evidence="4 5" id="KW-0949">S-adenosyl-L-methionine</keyword>
<evidence type="ECO:0000256" key="4">
    <source>
        <dbReference type="ARBA" id="ARBA00022691"/>
    </source>
</evidence>
<dbReference type="Gene3D" id="3.40.50.150">
    <property type="entry name" value="Vaccinia Virus protein VP39"/>
    <property type="match status" value="1"/>
</dbReference>
<proteinExistence type="inferred from homology"/>
<dbReference type="PROSITE" id="PS01183">
    <property type="entry name" value="UBIE_1"/>
    <property type="match status" value="1"/>
</dbReference>
<dbReference type="PROSITE" id="PS51608">
    <property type="entry name" value="SAM_MT_UBIE"/>
    <property type="match status" value="1"/>
</dbReference>
<evidence type="ECO:0000256" key="2">
    <source>
        <dbReference type="ARBA" id="ARBA00022603"/>
    </source>
</evidence>
<evidence type="ECO:0000256" key="3">
    <source>
        <dbReference type="ARBA" id="ARBA00022679"/>
    </source>
</evidence>
<dbReference type="SUPFAM" id="SSF53335">
    <property type="entry name" value="S-adenosyl-L-methionine-dependent methyltransferases"/>
    <property type="match status" value="1"/>
</dbReference>
<evidence type="ECO:0000313" key="7">
    <source>
        <dbReference type="Proteomes" id="UP000320536"/>
    </source>
</evidence>
<organism evidence="6 7">
    <name type="scientific">Chlamydophila parapsittaci</name>
    <dbReference type="NCBI Taxonomy" id="344886"/>
    <lineage>
        <taxon>Bacteria</taxon>
        <taxon>Pseudomonadati</taxon>
        <taxon>Chlamydiota</taxon>
        <taxon>Chlamydiia</taxon>
        <taxon>Chlamydiales</taxon>
        <taxon>Chlamydiaceae</taxon>
        <taxon>Chlamydia/Chlamydophila group</taxon>
        <taxon>Chlamydia</taxon>
    </lineage>
</organism>
<dbReference type="GO" id="GO:0032259">
    <property type="term" value="P:methylation"/>
    <property type="evidence" value="ECO:0007669"/>
    <property type="project" value="UniProtKB-KW"/>
</dbReference>
<name>A0ABX5VYQ6_9CHLA</name>
<dbReference type="InterPro" id="IPR023576">
    <property type="entry name" value="UbiE/COQ5_MeTrFase_CS"/>
</dbReference>
<comment type="function">
    <text evidence="5">Methyltransferase required for the conversion of demethylmenaquinol (DMKH2) to menaquinol (MKH2).</text>
</comment>
<dbReference type="PANTHER" id="PTHR43591">
    <property type="entry name" value="METHYLTRANSFERASE"/>
    <property type="match status" value="1"/>
</dbReference>
<dbReference type="NCBIfam" id="NF001244">
    <property type="entry name" value="PRK00216.1-5"/>
    <property type="match status" value="1"/>
</dbReference>
<keyword evidence="2 5" id="KW-0489">Methyltransferase</keyword>
<dbReference type="RefSeq" id="WP_013462609.1">
    <property type="nucleotide sequence ID" value="NZ_CP041038.1"/>
</dbReference>
<dbReference type="CDD" id="cd02440">
    <property type="entry name" value="AdoMet_MTases"/>
    <property type="match status" value="1"/>
</dbReference>
<dbReference type="EMBL" id="CP041038">
    <property type="protein sequence ID" value="QDE37427.1"/>
    <property type="molecule type" value="Genomic_DNA"/>
</dbReference>
<comment type="similarity">
    <text evidence="5">Belongs to the class I-like SAM-binding methyltransferase superfamily. MenG/UbiE family.</text>
</comment>
<dbReference type="GO" id="GO:0008168">
    <property type="term" value="F:methyltransferase activity"/>
    <property type="evidence" value="ECO:0007669"/>
    <property type="project" value="UniProtKB-KW"/>
</dbReference>
<evidence type="ECO:0000256" key="5">
    <source>
        <dbReference type="HAMAP-Rule" id="MF_01813"/>
    </source>
</evidence>
<dbReference type="EC" id="2.1.1.163" evidence="5"/>
<gene>
    <name evidence="6" type="primary">ubiE</name>
    <name evidence="5" type="synonym">menG</name>
    <name evidence="6" type="ORF">FI836_03895</name>
</gene>
<evidence type="ECO:0000256" key="1">
    <source>
        <dbReference type="ARBA" id="ARBA00022428"/>
    </source>
</evidence>
<comment type="caution">
    <text evidence="5">Lacks conserved residue(s) required for the propagation of feature annotation.</text>
</comment>
<feature type="binding site" evidence="5">
    <location>
        <position position="57"/>
    </location>
    <ligand>
        <name>S-adenosyl-L-methionine</name>
        <dbReference type="ChEBI" id="CHEBI:59789"/>
    </ligand>
</feature>
<dbReference type="InterPro" id="IPR004033">
    <property type="entry name" value="UbiE/COQ5_MeTrFase"/>
</dbReference>
<evidence type="ECO:0000313" key="6">
    <source>
        <dbReference type="EMBL" id="QDE37427.1"/>
    </source>
</evidence>
<dbReference type="PANTHER" id="PTHR43591:SF24">
    <property type="entry name" value="2-METHOXY-6-POLYPRENYL-1,4-BENZOQUINOL METHYLASE, MITOCHONDRIAL"/>
    <property type="match status" value="1"/>
</dbReference>
<dbReference type="GeneID" id="12242686"/>
<dbReference type="NCBIfam" id="TIGR01934">
    <property type="entry name" value="MenG_MenH_UbiE"/>
    <property type="match status" value="1"/>
</dbReference>
<feature type="binding site" evidence="5">
    <location>
        <position position="77"/>
    </location>
    <ligand>
        <name>S-adenosyl-L-methionine</name>
        <dbReference type="ChEBI" id="CHEBI:59789"/>
    </ligand>
</feature>
<protein>
    <recommendedName>
        <fullName evidence="5">Demethylmenaquinone methyltransferase</fullName>
        <ecNumber evidence="5">2.1.1.163</ecNumber>
    </recommendedName>
</protein>
<comment type="pathway">
    <text evidence="5">Quinol/quinone metabolism; menaquinone biosynthesis; menaquinol from 1,4-dihydroxy-2-naphthoate: step 2/2.</text>
</comment>
<dbReference type="Pfam" id="PF01209">
    <property type="entry name" value="Ubie_methyltran"/>
    <property type="match status" value="1"/>
</dbReference>
<accession>A0ABX5VYQ6</accession>